<name>A0A521CJM2_9BACT</name>
<evidence type="ECO:0000313" key="3">
    <source>
        <dbReference type="Proteomes" id="UP000317593"/>
    </source>
</evidence>
<evidence type="ECO:0000256" key="1">
    <source>
        <dbReference type="SAM" id="MobiDB-lite"/>
    </source>
</evidence>
<keyword evidence="3" id="KW-1185">Reference proteome</keyword>
<gene>
    <name evidence="2" type="ORF">SAMN06265218_106130</name>
</gene>
<feature type="region of interest" description="Disordered" evidence="1">
    <location>
        <begin position="21"/>
        <end position="72"/>
    </location>
</feature>
<dbReference type="AlphaFoldDB" id="A0A521CJM2"/>
<sequence length="152" mass="17473">MSLNQSINQIAPHQIVAPRIKRQKAHRVPFSPHLNESDKKFTAEEEAKQQEEADAFGVETDENKESETGEAPEIFLLIANPDFRELGMLGAGDQDQFLTIIIKNARQQRGVTSQLPISRKQRDHNQITDERAYQHTNRYFRNPSGEEFQGRM</sequence>
<reference evidence="2 3" key="1">
    <citation type="submission" date="2017-05" db="EMBL/GenBank/DDBJ databases">
        <authorList>
            <person name="Varghese N."/>
            <person name="Submissions S."/>
        </authorList>
    </citation>
    <scope>NUCLEOTIDE SEQUENCE [LARGE SCALE GENOMIC DNA]</scope>
    <source>
        <strain evidence="2 3">DSM 21194</strain>
    </source>
</reference>
<evidence type="ECO:0000313" key="2">
    <source>
        <dbReference type="EMBL" id="SMO59638.1"/>
    </source>
</evidence>
<dbReference type="Proteomes" id="UP000317593">
    <property type="component" value="Unassembled WGS sequence"/>
</dbReference>
<organism evidence="2 3">
    <name type="scientific">Fodinibius sediminis</name>
    <dbReference type="NCBI Taxonomy" id="1214077"/>
    <lineage>
        <taxon>Bacteria</taxon>
        <taxon>Pseudomonadati</taxon>
        <taxon>Balneolota</taxon>
        <taxon>Balneolia</taxon>
        <taxon>Balneolales</taxon>
        <taxon>Balneolaceae</taxon>
        <taxon>Fodinibius</taxon>
    </lineage>
</organism>
<dbReference type="EMBL" id="FXTH01000006">
    <property type="protein sequence ID" value="SMO59638.1"/>
    <property type="molecule type" value="Genomic_DNA"/>
</dbReference>
<accession>A0A521CJM2</accession>
<protein>
    <submittedName>
        <fullName evidence="2">Uncharacterized protein</fullName>
    </submittedName>
</protein>
<feature type="compositionally biased region" description="Basic and acidic residues" evidence="1">
    <location>
        <begin position="35"/>
        <end position="51"/>
    </location>
</feature>
<proteinExistence type="predicted"/>
<dbReference type="RefSeq" id="WP_142714122.1">
    <property type="nucleotide sequence ID" value="NZ_FXTH01000006.1"/>
</dbReference>